<dbReference type="Pfam" id="PF00071">
    <property type="entry name" value="Ras"/>
    <property type="match status" value="1"/>
</dbReference>
<dbReference type="SMART" id="SM00173">
    <property type="entry name" value="RAS"/>
    <property type="match status" value="1"/>
</dbReference>
<organism evidence="3 4">
    <name type="scientific">Tritrichomonas foetus</name>
    <dbReference type="NCBI Taxonomy" id="1144522"/>
    <lineage>
        <taxon>Eukaryota</taxon>
        <taxon>Metamonada</taxon>
        <taxon>Parabasalia</taxon>
        <taxon>Tritrichomonadida</taxon>
        <taxon>Tritrichomonadidae</taxon>
        <taxon>Tritrichomonas</taxon>
    </lineage>
</organism>
<protein>
    <submittedName>
        <fullName evidence="3">Rab small GTPase</fullName>
    </submittedName>
</protein>
<name>A0A1J4JHW7_9EUKA</name>
<dbReference type="VEuPathDB" id="TrichDB:TRFO_36621"/>
<dbReference type="InterPro" id="IPR027417">
    <property type="entry name" value="P-loop_NTPase"/>
</dbReference>
<dbReference type="CDD" id="cd00154">
    <property type="entry name" value="Rab"/>
    <property type="match status" value="1"/>
</dbReference>
<dbReference type="EMBL" id="MLAK01001130">
    <property type="protein sequence ID" value="OHS97203.1"/>
    <property type="molecule type" value="Genomic_DNA"/>
</dbReference>
<sequence length="292" mass="33616">MVESPVSTLKVILLGPHQSGKTSFFTQFTMNTFKTEYHPTVGISFQSQNVKIKDKFVKMCLWDFKSDDKDLLPHYISNANVCLLFFDITSKQSFESLPGYLDIIYSHLDRNVFIMIVANKIDLCAKSAEVSSFEAQQFAIENNALFYETSAKTKQNMNELMVVSASTVLGIVPDLQQPQPEPEKFTDRIKKIFQKKKREQRTDEQLMDENTNLKKETEKRKNKIKDLQSVMEKLRGALKVKEDQIQSMNQIILSQSTEIEMLKKQLKENNIEPAVIKTPVEVTNTNTEKKTK</sequence>
<dbReference type="SUPFAM" id="SSF52540">
    <property type="entry name" value="P-loop containing nucleoside triphosphate hydrolases"/>
    <property type="match status" value="1"/>
</dbReference>
<dbReference type="SMART" id="SM00175">
    <property type="entry name" value="RAB"/>
    <property type="match status" value="1"/>
</dbReference>
<dbReference type="PRINTS" id="PR00449">
    <property type="entry name" value="RASTRNSFRMNG"/>
</dbReference>
<evidence type="ECO:0000256" key="1">
    <source>
        <dbReference type="ARBA" id="ARBA00022741"/>
    </source>
</evidence>
<dbReference type="GeneID" id="94845644"/>
<keyword evidence="2" id="KW-0175">Coiled coil</keyword>
<dbReference type="GO" id="GO:0003924">
    <property type="term" value="F:GTPase activity"/>
    <property type="evidence" value="ECO:0007669"/>
    <property type="project" value="InterPro"/>
</dbReference>
<evidence type="ECO:0000313" key="4">
    <source>
        <dbReference type="Proteomes" id="UP000179807"/>
    </source>
</evidence>
<evidence type="ECO:0000256" key="2">
    <source>
        <dbReference type="SAM" id="Coils"/>
    </source>
</evidence>
<dbReference type="RefSeq" id="XP_068350340.1">
    <property type="nucleotide sequence ID" value="XM_068510940.1"/>
</dbReference>
<dbReference type="InterPro" id="IPR001806">
    <property type="entry name" value="Small_GTPase"/>
</dbReference>
<keyword evidence="4" id="KW-1185">Reference proteome</keyword>
<dbReference type="Gene3D" id="3.40.50.300">
    <property type="entry name" value="P-loop containing nucleotide triphosphate hydrolases"/>
    <property type="match status" value="1"/>
</dbReference>
<dbReference type="PROSITE" id="PS51419">
    <property type="entry name" value="RAB"/>
    <property type="match status" value="1"/>
</dbReference>
<evidence type="ECO:0000313" key="3">
    <source>
        <dbReference type="EMBL" id="OHS97203.1"/>
    </source>
</evidence>
<dbReference type="Proteomes" id="UP000179807">
    <property type="component" value="Unassembled WGS sequence"/>
</dbReference>
<dbReference type="InterPro" id="IPR005225">
    <property type="entry name" value="Small_GTP-bd"/>
</dbReference>
<dbReference type="NCBIfam" id="TIGR00231">
    <property type="entry name" value="small_GTP"/>
    <property type="match status" value="1"/>
</dbReference>
<accession>A0A1J4JHW7</accession>
<feature type="coiled-coil region" evidence="2">
    <location>
        <begin position="196"/>
        <end position="251"/>
    </location>
</feature>
<dbReference type="SMART" id="SM00174">
    <property type="entry name" value="RHO"/>
    <property type="match status" value="1"/>
</dbReference>
<gene>
    <name evidence="3" type="ORF">TRFO_36621</name>
</gene>
<dbReference type="AlphaFoldDB" id="A0A1J4JHW7"/>
<dbReference type="PROSITE" id="PS51421">
    <property type="entry name" value="RAS"/>
    <property type="match status" value="1"/>
</dbReference>
<proteinExistence type="predicted"/>
<keyword evidence="1" id="KW-0547">Nucleotide-binding</keyword>
<dbReference type="GO" id="GO:0005525">
    <property type="term" value="F:GTP binding"/>
    <property type="evidence" value="ECO:0007669"/>
    <property type="project" value="InterPro"/>
</dbReference>
<dbReference type="PANTHER" id="PTHR47978">
    <property type="match status" value="1"/>
</dbReference>
<reference evidence="3" key="1">
    <citation type="submission" date="2016-10" db="EMBL/GenBank/DDBJ databases">
        <authorList>
            <person name="Benchimol M."/>
            <person name="Almeida L.G."/>
            <person name="Vasconcelos A.T."/>
            <person name="Perreira-Neves A."/>
            <person name="Rosa I.A."/>
            <person name="Tasca T."/>
            <person name="Bogo M.R."/>
            <person name="de Souza W."/>
        </authorList>
    </citation>
    <scope>NUCLEOTIDE SEQUENCE [LARGE SCALE GENOMIC DNA]</scope>
    <source>
        <strain evidence="3">K</strain>
    </source>
</reference>
<comment type="caution">
    <text evidence="3">The sequence shown here is derived from an EMBL/GenBank/DDBJ whole genome shotgun (WGS) entry which is preliminary data.</text>
</comment>